<keyword evidence="3" id="KW-0998">Cell outer membrane</keyword>
<keyword evidence="4" id="KW-0732">Signal</keyword>
<dbReference type="Proteomes" id="UP000009134">
    <property type="component" value="Chromosome"/>
</dbReference>
<dbReference type="SUPFAM" id="SSF56935">
    <property type="entry name" value="Porins"/>
    <property type="match status" value="1"/>
</dbReference>
<organism evidence="5 6">
    <name type="scientific">Novosphingobium aromaticivorans (strain ATCC 700278 / DSM 12444 / CCUG 56034 / CIP 105152 / NBRC 16084 / F199)</name>
    <dbReference type="NCBI Taxonomy" id="279238"/>
    <lineage>
        <taxon>Bacteria</taxon>
        <taxon>Pseudomonadati</taxon>
        <taxon>Pseudomonadota</taxon>
        <taxon>Alphaproteobacteria</taxon>
        <taxon>Sphingomonadales</taxon>
        <taxon>Sphingomonadaceae</taxon>
        <taxon>Novosphingobium</taxon>
    </lineage>
</organism>
<protein>
    <submittedName>
        <fullName evidence="5">TonB-dependent receptor</fullName>
    </submittedName>
</protein>
<evidence type="ECO:0000256" key="3">
    <source>
        <dbReference type="ARBA" id="ARBA00023237"/>
    </source>
</evidence>
<feature type="chain" id="PRO_5004208133" evidence="4">
    <location>
        <begin position="36"/>
        <end position="1066"/>
    </location>
</feature>
<dbReference type="InterPro" id="IPR036942">
    <property type="entry name" value="Beta-barrel_TonB_sf"/>
</dbReference>
<evidence type="ECO:0000313" key="6">
    <source>
        <dbReference type="Proteomes" id="UP000009134"/>
    </source>
</evidence>
<evidence type="ECO:0000313" key="5">
    <source>
        <dbReference type="EMBL" id="ABD24617.1"/>
    </source>
</evidence>
<evidence type="ECO:0000256" key="1">
    <source>
        <dbReference type="ARBA" id="ARBA00004442"/>
    </source>
</evidence>
<dbReference type="GO" id="GO:0009279">
    <property type="term" value="C:cell outer membrane"/>
    <property type="evidence" value="ECO:0007669"/>
    <property type="project" value="UniProtKB-SubCell"/>
</dbReference>
<dbReference type="HOGENOM" id="CLU_006298_3_0_5"/>
<keyword evidence="2" id="KW-0472">Membrane</keyword>
<gene>
    <name evidence="5" type="ordered locus">Saro_0168</name>
</gene>
<dbReference type="Gene3D" id="2.60.40.1120">
    <property type="entry name" value="Carboxypeptidase-like, regulatory domain"/>
    <property type="match status" value="1"/>
</dbReference>
<dbReference type="GO" id="GO:0030246">
    <property type="term" value="F:carbohydrate binding"/>
    <property type="evidence" value="ECO:0007669"/>
    <property type="project" value="InterPro"/>
</dbReference>
<dbReference type="STRING" id="279238.Saro_0168"/>
<dbReference type="Gene3D" id="2.40.170.20">
    <property type="entry name" value="TonB-dependent receptor, beta-barrel domain"/>
    <property type="match status" value="1"/>
</dbReference>
<dbReference type="SUPFAM" id="SSF49452">
    <property type="entry name" value="Starch-binding domain-like"/>
    <property type="match status" value="1"/>
</dbReference>
<evidence type="ECO:0000256" key="2">
    <source>
        <dbReference type="ARBA" id="ARBA00023136"/>
    </source>
</evidence>
<feature type="signal peptide" evidence="4">
    <location>
        <begin position="1"/>
        <end position="35"/>
    </location>
</feature>
<keyword evidence="6" id="KW-1185">Reference proteome</keyword>
<dbReference type="KEGG" id="nar:Saro_0168"/>
<comment type="subcellular location">
    <subcellularLocation>
        <location evidence="1">Cell outer membrane</location>
    </subcellularLocation>
</comment>
<keyword evidence="5" id="KW-0675">Receptor</keyword>
<dbReference type="EMBL" id="CP000248">
    <property type="protein sequence ID" value="ABD24617.1"/>
    <property type="molecule type" value="Genomic_DNA"/>
</dbReference>
<proteinExistence type="predicted"/>
<evidence type="ECO:0000256" key="4">
    <source>
        <dbReference type="SAM" id="SignalP"/>
    </source>
</evidence>
<dbReference type="InterPro" id="IPR013784">
    <property type="entry name" value="Carb-bd-like_fold"/>
</dbReference>
<sequence>MKIKTFSALRASAAPLALVVAGFTASTAFVAPAMAQDYTRGNLVGEVLDGNGAPVSGAQVTIRSNEQGFTNTTTTDSSGQFRVTALPTGTYSVTVTVDGAVVVQDNSASVVAGSNNSYRYSTGEAAAGGAIVVTGSRIKTNDFAQNTSGLTLNVQEVAESVPIARSQSALILLAPGTNAGDTGFGDCPDCVSFGGASIAENSYYVNGLNTTNFRTFVGNNVVPFEFYRTFDVKTGGWSAEYGRALGGVTSAVTKSGSNNFEYGAVVAYTPDFLSEDSPNTYLDDTGSLKSLNSRDYRERLEANFYLSGPIIKDRLFFYGLVTPRYSVSEDTSPSSGYRVRAKSNTPFYGGKLDFIPFDGHRIEGTFWSDERTINYDYYNVDALGNEKTGIITGINREGREINKIGGKNWIVQYTGQFTDFFTLSGAYGENRYKRYDVISGGDSAVPTIQTQLAYDGNGEPVTSLKTIAGVPVSPTDGQDLRKVMRIDADLYVNLLGSHHFRFGFDREDLSVTEDTFYTGDRTYRFTANYIRTRTYLNEGSFKTKQTAFYIQDSWDLLNDRLNLQLGVRNDQFQNYGITGGKYLDLKNQWAPRLGASFDVFGDKLTKIQAFWGRYYLPVATNTNIRLAGAETYYEQRFGYAPGVVGSNYDTNGVPIGQQFDSSGAPILGSLTGANSLNCPDFGPGAGQKCRTVFSDGLPGPTDTLVSSTLKPMYQDELIFGITHRMEDWTFGLRYINRRLKQTLEDIAIDEAVNRYCEQQNLDCATSSGSPIWSGFHQYVLANPGEAVTVRLDGDPTKPGTTDVVTLSPELLGYPKAVRKYDSIEFTASKAFNGTWGFDFSYTWQKLRGNYEGSVKSDNNQDDAGLTQDFDVPGLTTGSYGTLANNREHTFKLFGSWQPVDWLRIGANLTVQSPRSFSCIGVAIPDYIKLLQAGESAVLNGGAASQYGAASFYCRNPKGNQNGTTVTNDITGETSVLVNRGTAFKSDWSKNLDLGFQFKLGEALGNSNFRIDVFNVFNWKSKTDFVEFGETDSGATRADYRLPTGYQAPRQVRFTWTMRFGANNGAD</sequence>
<dbReference type="AlphaFoldDB" id="Q2GC06"/>
<dbReference type="RefSeq" id="WP_011443831.1">
    <property type="nucleotide sequence ID" value="NC_007794.1"/>
</dbReference>
<reference evidence="6" key="1">
    <citation type="submission" date="2006-01" db="EMBL/GenBank/DDBJ databases">
        <title>Complete sequence of Novosphingobium aromaticivorans DSM 12444.</title>
        <authorList>
            <consortium name="US DOE Joint Genome Institute"/>
            <person name="Copeland A."/>
            <person name="Lucas S."/>
            <person name="Lapidus A."/>
            <person name="Barry K."/>
            <person name="Detter J.C."/>
            <person name="Glavina T."/>
            <person name="Hammon N."/>
            <person name="Israni S."/>
            <person name="Pitluck S."/>
            <person name="Chain P."/>
            <person name="Malfatti S."/>
            <person name="Shin M."/>
            <person name="Vergez L."/>
            <person name="Schmutz J."/>
            <person name="Larimer F."/>
            <person name="Land M."/>
            <person name="Kyrpides N."/>
            <person name="Ivanova N."/>
            <person name="Fredrickson J."/>
            <person name="Balkwill D."/>
            <person name="Romine M.F."/>
            <person name="Richardson P."/>
        </authorList>
    </citation>
    <scope>NUCLEOTIDE SEQUENCE [LARGE SCALE GENOMIC DNA]</scope>
    <source>
        <strain evidence="6">ATCC 700278 / DSM 12444 / CCUG 56034 / CIP 105152 / NBRC 16084 / F199</strain>
    </source>
</reference>
<dbReference type="Gene3D" id="2.170.130.10">
    <property type="entry name" value="TonB-dependent receptor, plug domain"/>
    <property type="match status" value="1"/>
</dbReference>
<dbReference type="Pfam" id="PF13620">
    <property type="entry name" value="CarboxypepD_reg"/>
    <property type="match status" value="1"/>
</dbReference>
<dbReference type="eggNOG" id="COG4771">
    <property type="taxonomic scope" value="Bacteria"/>
</dbReference>
<dbReference type="InterPro" id="IPR037066">
    <property type="entry name" value="Plug_dom_sf"/>
</dbReference>
<name>Q2GC06_NOVAD</name>
<accession>Q2GC06</accession>